<evidence type="ECO:0000313" key="2">
    <source>
        <dbReference type="EMBL" id="CAA9571226.1"/>
    </source>
</evidence>
<dbReference type="AlphaFoldDB" id="A0A6J4VA11"/>
<name>A0A6J4VA11_9BACT</name>
<feature type="non-terminal residue" evidence="2">
    <location>
        <position position="46"/>
    </location>
</feature>
<reference evidence="2" key="1">
    <citation type="submission" date="2020-02" db="EMBL/GenBank/DDBJ databases">
        <authorList>
            <person name="Meier V. D."/>
        </authorList>
    </citation>
    <scope>NUCLEOTIDE SEQUENCE</scope>
    <source>
        <strain evidence="2">AVDCRST_MAG33</strain>
    </source>
</reference>
<dbReference type="EMBL" id="CADCWK010000296">
    <property type="protein sequence ID" value="CAA9571226.1"/>
    <property type="molecule type" value="Genomic_DNA"/>
</dbReference>
<sequence length="46" mass="4674">GTRRSGGPRHDPGGQSMDRLRPDGTVTVAMPGTGHHAGPDSRAPGI</sequence>
<feature type="region of interest" description="Disordered" evidence="1">
    <location>
        <begin position="1"/>
        <end position="46"/>
    </location>
</feature>
<proteinExistence type="predicted"/>
<gene>
    <name evidence="2" type="ORF">AVDCRST_MAG33-2529</name>
</gene>
<organism evidence="2">
    <name type="scientific">uncultured Thermomicrobiales bacterium</name>
    <dbReference type="NCBI Taxonomy" id="1645740"/>
    <lineage>
        <taxon>Bacteria</taxon>
        <taxon>Pseudomonadati</taxon>
        <taxon>Thermomicrobiota</taxon>
        <taxon>Thermomicrobia</taxon>
        <taxon>Thermomicrobiales</taxon>
        <taxon>environmental samples</taxon>
    </lineage>
</organism>
<evidence type="ECO:0000256" key="1">
    <source>
        <dbReference type="SAM" id="MobiDB-lite"/>
    </source>
</evidence>
<protein>
    <submittedName>
        <fullName evidence="2">Uncharacterized protein</fullName>
    </submittedName>
</protein>
<accession>A0A6J4VA11</accession>
<feature type="compositionally biased region" description="Basic and acidic residues" evidence="1">
    <location>
        <begin position="8"/>
        <end position="22"/>
    </location>
</feature>
<feature type="non-terminal residue" evidence="2">
    <location>
        <position position="1"/>
    </location>
</feature>